<dbReference type="GO" id="GO:0006275">
    <property type="term" value="P:regulation of DNA replication"/>
    <property type="evidence" value="ECO:0007669"/>
    <property type="project" value="UniProtKB-UniRule"/>
</dbReference>
<evidence type="ECO:0000256" key="2">
    <source>
        <dbReference type="ARBA" id="ARBA00023125"/>
    </source>
</evidence>
<dbReference type="GO" id="GO:0006272">
    <property type="term" value="P:leading strand elongation"/>
    <property type="evidence" value="ECO:0007669"/>
    <property type="project" value="TreeGrafter"/>
</dbReference>
<keyword evidence="2 3" id="KW-0238">DNA-binding</keyword>
<dbReference type="AlphaFoldDB" id="E1RE79"/>
<dbReference type="PANTHER" id="PTHR11352">
    <property type="entry name" value="PROLIFERATING CELL NUCLEAR ANTIGEN"/>
    <property type="match status" value="1"/>
</dbReference>
<evidence type="ECO:0000259" key="4">
    <source>
        <dbReference type="Pfam" id="PF00705"/>
    </source>
</evidence>
<accession>E1RE79</accession>
<comment type="subunit">
    <text evidence="3">Homotrimer. The subunits circularize to form a toroid; DNA passes through its center. Replication factor C (RFC) is required to load the toroid on the DNA.</text>
</comment>
<dbReference type="Pfam" id="PF00705">
    <property type="entry name" value="PCNA_N"/>
    <property type="match status" value="1"/>
</dbReference>
<dbReference type="InterPro" id="IPR022659">
    <property type="entry name" value="Pr_cel_nuc_antig_CS"/>
</dbReference>
<evidence type="ECO:0000256" key="3">
    <source>
        <dbReference type="HAMAP-Rule" id="MF_00317"/>
    </source>
</evidence>
<dbReference type="NCBIfam" id="NF002222">
    <property type="entry name" value="PRK01115.1-5"/>
    <property type="match status" value="1"/>
</dbReference>
<organism evidence="5 6">
    <name type="scientific">Methanolacinia petrolearia (strain DSM 11571 / OCM 486 / SEBR 4847)</name>
    <name type="common">Methanoplanus petrolearius</name>
    <dbReference type="NCBI Taxonomy" id="679926"/>
    <lineage>
        <taxon>Archaea</taxon>
        <taxon>Methanobacteriati</taxon>
        <taxon>Methanobacteriota</taxon>
        <taxon>Stenosarchaea group</taxon>
        <taxon>Methanomicrobia</taxon>
        <taxon>Methanomicrobiales</taxon>
        <taxon>Methanomicrobiaceae</taxon>
        <taxon>Methanolacinia</taxon>
    </lineage>
</organism>
<dbReference type="InterPro" id="IPR000730">
    <property type="entry name" value="Pr_cel_nuc_antig"/>
</dbReference>
<dbReference type="HAMAP" id="MF_00317">
    <property type="entry name" value="DNApol_clamp_arch"/>
    <property type="match status" value="1"/>
</dbReference>
<gene>
    <name evidence="3" type="primary">pcn</name>
    <name evidence="5" type="ordered locus">Mpet_1282</name>
</gene>
<comment type="similarity">
    <text evidence="3">Belongs to the PCNA family.</text>
</comment>
<feature type="domain" description="Proliferating cell nuclear antigen PCNA N-terminal" evidence="4">
    <location>
        <begin position="1"/>
        <end position="102"/>
    </location>
</feature>
<sequence length="247" mass="27089">MLKAAINTGIFKELIDVMAAMVTECRMHVSSEGFKMRAVDTANVAMVSLELSSNAFTSYNATENEIGVDINKMKNIVAMMERDEILSLELPEGGHKMEMSFSGYKYSIALLDVNTVRKDPNPPSISLPGKVVISGTALNNSIKAAALVSDKIAFGINPDKGVFYMEADGDMDHIYYELAKEDLVSFIPAEARSLFSLDYLKDLGRVMGKSDQVEIHIGVDHPVKFVFSIADGKGHVEYLLAPRIEAD</sequence>
<dbReference type="PANTHER" id="PTHR11352:SF0">
    <property type="entry name" value="PROLIFERATING CELL NUCLEAR ANTIGEN"/>
    <property type="match status" value="1"/>
</dbReference>
<dbReference type="RefSeq" id="WP_013329219.1">
    <property type="nucleotide sequence ID" value="NC_014507.1"/>
</dbReference>
<name>E1RE79_METP4</name>
<dbReference type="Proteomes" id="UP000006565">
    <property type="component" value="Chromosome"/>
</dbReference>
<dbReference type="GO" id="GO:0030337">
    <property type="term" value="F:DNA polymerase processivity factor activity"/>
    <property type="evidence" value="ECO:0007669"/>
    <property type="project" value="UniProtKB-UniRule"/>
</dbReference>
<dbReference type="Gene3D" id="3.70.10.10">
    <property type="match status" value="1"/>
</dbReference>
<dbReference type="SUPFAM" id="SSF55979">
    <property type="entry name" value="DNA clamp"/>
    <property type="match status" value="1"/>
</dbReference>
<dbReference type="HOGENOM" id="CLU_043978_1_1_2"/>
<comment type="function">
    <text evidence="3">Sliding clamp subunit that acts as a moving platform for DNA processing. Responsible for tethering the catalytic subunit of DNA polymerase and other proteins to DNA during high-speed replication.</text>
</comment>
<dbReference type="EMBL" id="CP002117">
    <property type="protein sequence ID" value="ADN36042.1"/>
    <property type="molecule type" value="Genomic_DNA"/>
</dbReference>
<dbReference type="KEGG" id="mpi:Mpet_1282"/>
<dbReference type="CDD" id="cd00577">
    <property type="entry name" value="PCNA"/>
    <property type="match status" value="1"/>
</dbReference>
<keyword evidence="6" id="KW-1185">Reference proteome</keyword>
<dbReference type="PROSITE" id="PS01251">
    <property type="entry name" value="PCNA_1"/>
    <property type="match status" value="1"/>
</dbReference>
<keyword evidence="1 3" id="KW-0235">DNA replication</keyword>
<dbReference type="PRINTS" id="PR00339">
    <property type="entry name" value="PCNACYCLIN"/>
</dbReference>
<dbReference type="InterPro" id="IPR046938">
    <property type="entry name" value="DNA_clamp_sf"/>
</dbReference>
<dbReference type="eggNOG" id="arCOG00488">
    <property type="taxonomic scope" value="Archaea"/>
</dbReference>
<proteinExistence type="inferred from homology"/>
<dbReference type="GO" id="GO:0003677">
    <property type="term" value="F:DNA binding"/>
    <property type="evidence" value="ECO:0007669"/>
    <property type="project" value="UniProtKB-UniRule"/>
</dbReference>
<dbReference type="OrthoDB" id="14749at2157"/>
<dbReference type="InterPro" id="IPR022648">
    <property type="entry name" value="Pr_cel_nuc_antig_N"/>
</dbReference>
<evidence type="ECO:0000313" key="6">
    <source>
        <dbReference type="Proteomes" id="UP000006565"/>
    </source>
</evidence>
<protein>
    <recommendedName>
        <fullName evidence="3">DNA polymerase sliding clamp</fullName>
    </recommendedName>
    <alternativeName>
        <fullName evidence="3">Proliferating cell nuclear antigen homolog</fullName>
        <shortName evidence="3">PCNA</shortName>
    </alternativeName>
</protein>
<evidence type="ECO:0000313" key="5">
    <source>
        <dbReference type="EMBL" id="ADN36042.1"/>
    </source>
</evidence>
<dbReference type="STRING" id="679926.Mpet_1282"/>
<dbReference type="GeneID" id="9743748"/>
<evidence type="ECO:0000256" key="1">
    <source>
        <dbReference type="ARBA" id="ARBA00022705"/>
    </source>
</evidence>
<reference evidence="5 6" key="1">
    <citation type="journal article" date="2010" name="Stand. Genomic Sci.">
        <title>Complete genome sequence of Methanoplanus petrolearius type strain (SEBR 4847).</title>
        <authorList>
            <person name="Brambilla E."/>
            <person name="Djao O.D."/>
            <person name="Daligault H."/>
            <person name="Lapidus A."/>
            <person name="Lucas S."/>
            <person name="Hammon N."/>
            <person name="Nolan M."/>
            <person name="Tice H."/>
            <person name="Cheng J.F."/>
            <person name="Han C."/>
            <person name="Tapia R."/>
            <person name="Goodwin L."/>
            <person name="Pitluck S."/>
            <person name="Liolios K."/>
            <person name="Ivanova N."/>
            <person name="Mavromatis K."/>
            <person name="Mikhailova N."/>
            <person name="Pati A."/>
            <person name="Chen A."/>
            <person name="Palaniappan K."/>
            <person name="Land M."/>
            <person name="Hauser L."/>
            <person name="Chang Y.J."/>
            <person name="Jeffries C.D."/>
            <person name="Rohde M."/>
            <person name="Spring S."/>
            <person name="Sikorski J."/>
            <person name="Goker M."/>
            <person name="Woyke T."/>
            <person name="Bristow J."/>
            <person name="Eisen J.A."/>
            <person name="Markowitz V."/>
            <person name="Hugenholtz P."/>
            <person name="Kyrpides N.C."/>
            <person name="Klenk H.P."/>
        </authorList>
    </citation>
    <scope>NUCLEOTIDE SEQUENCE [LARGE SCALE GENOMIC DNA]</scope>
    <source>
        <strain evidence="6">DSM 11571 / OCM 486 / SEBR 4847</strain>
    </source>
</reference>